<dbReference type="InterPro" id="IPR000595">
    <property type="entry name" value="cNMP-bd_dom"/>
</dbReference>
<dbReference type="AlphaFoldDB" id="A0ABD5RBP9"/>
<evidence type="ECO:0000256" key="1">
    <source>
        <dbReference type="SAM" id="MobiDB-lite"/>
    </source>
</evidence>
<evidence type="ECO:0000313" key="3">
    <source>
        <dbReference type="EMBL" id="MFC5367434.1"/>
    </source>
</evidence>
<dbReference type="Gene3D" id="2.60.120.10">
    <property type="entry name" value="Jelly Rolls"/>
    <property type="match status" value="1"/>
</dbReference>
<dbReference type="InterPro" id="IPR013096">
    <property type="entry name" value="Cupin_2"/>
</dbReference>
<dbReference type="Pfam" id="PF07883">
    <property type="entry name" value="Cupin_2"/>
    <property type="match status" value="1"/>
</dbReference>
<organism evidence="3 4">
    <name type="scientific">Salinirubrum litoreum</name>
    <dbReference type="NCBI Taxonomy" id="1126234"/>
    <lineage>
        <taxon>Archaea</taxon>
        <taxon>Methanobacteriati</taxon>
        <taxon>Methanobacteriota</taxon>
        <taxon>Stenosarchaea group</taxon>
        <taxon>Halobacteria</taxon>
        <taxon>Halobacteriales</taxon>
        <taxon>Haloferacaceae</taxon>
        <taxon>Salinirubrum</taxon>
    </lineage>
</organism>
<dbReference type="InterPro" id="IPR052044">
    <property type="entry name" value="PKS_Associated_Protein"/>
</dbReference>
<feature type="region of interest" description="Disordered" evidence="1">
    <location>
        <begin position="98"/>
        <end position="121"/>
    </location>
</feature>
<gene>
    <name evidence="3" type="ORF">ACFPJ5_10830</name>
</gene>
<feature type="domain" description="Cyclic nucleotide-binding" evidence="2">
    <location>
        <begin position="9"/>
        <end position="77"/>
    </location>
</feature>
<evidence type="ECO:0000313" key="4">
    <source>
        <dbReference type="Proteomes" id="UP001596201"/>
    </source>
</evidence>
<dbReference type="Proteomes" id="UP001596201">
    <property type="component" value="Unassembled WGS sequence"/>
</dbReference>
<dbReference type="InterPro" id="IPR014710">
    <property type="entry name" value="RmlC-like_jellyroll"/>
</dbReference>
<comment type="caution">
    <text evidence="3">The sequence shown here is derived from an EMBL/GenBank/DDBJ whole genome shotgun (WGS) entry which is preliminary data.</text>
</comment>
<dbReference type="InterPro" id="IPR011051">
    <property type="entry name" value="RmlC_Cupin_sf"/>
</dbReference>
<reference evidence="3 4" key="1">
    <citation type="journal article" date="2019" name="Int. J. Syst. Evol. Microbiol.">
        <title>The Global Catalogue of Microorganisms (GCM) 10K type strain sequencing project: providing services to taxonomists for standard genome sequencing and annotation.</title>
        <authorList>
            <consortium name="The Broad Institute Genomics Platform"/>
            <consortium name="The Broad Institute Genome Sequencing Center for Infectious Disease"/>
            <person name="Wu L."/>
            <person name="Ma J."/>
        </authorList>
    </citation>
    <scope>NUCLEOTIDE SEQUENCE [LARGE SCALE GENOMIC DNA]</scope>
    <source>
        <strain evidence="3 4">CGMCC 1.12237</strain>
    </source>
</reference>
<dbReference type="PROSITE" id="PS50042">
    <property type="entry name" value="CNMP_BINDING_3"/>
    <property type="match status" value="1"/>
</dbReference>
<dbReference type="EMBL" id="JBHSKX010000002">
    <property type="protein sequence ID" value="MFC5367434.1"/>
    <property type="molecule type" value="Genomic_DNA"/>
</dbReference>
<dbReference type="PANTHER" id="PTHR36114">
    <property type="entry name" value="16.7 KDA PROTEIN IN WHIE LOCUS"/>
    <property type="match status" value="1"/>
</dbReference>
<dbReference type="CDD" id="cd02226">
    <property type="entry name" value="cupin_YdbB-like"/>
    <property type="match status" value="1"/>
</dbReference>
<sequence length="121" mass="13922">MEKVSLADAFASFDDHWEPRLAAELNGQAVKLAKVEGEFVWHHHDDADELFFVHSGELRIELRDRDDIELTAGEMVVVPRGVEHRPVADEESEILLFEPRETRNTGNVESDETREELNRID</sequence>
<name>A0ABD5RBP9_9EURY</name>
<proteinExistence type="predicted"/>
<evidence type="ECO:0000259" key="2">
    <source>
        <dbReference type="PROSITE" id="PS50042"/>
    </source>
</evidence>
<dbReference type="RefSeq" id="WP_227229689.1">
    <property type="nucleotide sequence ID" value="NZ_JAJCVJ010000002.1"/>
</dbReference>
<accession>A0ABD5RBP9</accession>
<dbReference type="PANTHER" id="PTHR36114:SF1">
    <property type="entry name" value="16.7 KDA PROTEIN IN WHIE LOCUS"/>
    <property type="match status" value="1"/>
</dbReference>
<keyword evidence="4" id="KW-1185">Reference proteome</keyword>
<dbReference type="SUPFAM" id="SSF51182">
    <property type="entry name" value="RmlC-like cupins"/>
    <property type="match status" value="1"/>
</dbReference>
<protein>
    <submittedName>
        <fullName evidence="3">Cupin domain-containing protein</fullName>
    </submittedName>
</protein>